<feature type="compositionally biased region" description="Polar residues" evidence="1">
    <location>
        <begin position="83"/>
        <end position="101"/>
    </location>
</feature>
<organism evidence="2 3">
    <name type="scientific">Orbilia ellipsospora</name>
    <dbReference type="NCBI Taxonomy" id="2528407"/>
    <lineage>
        <taxon>Eukaryota</taxon>
        <taxon>Fungi</taxon>
        <taxon>Dikarya</taxon>
        <taxon>Ascomycota</taxon>
        <taxon>Pezizomycotina</taxon>
        <taxon>Orbiliomycetes</taxon>
        <taxon>Orbiliales</taxon>
        <taxon>Orbiliaceae</taxon>
        <taxon>Orbilia</taxon>
    </lineage>
</organism>
<sequence length="101" mass="11922">MPCKATLSPVEIARDDTPREIWDWLVRKRKEFRDDSELHPQSYNYWGRETIESYNYETRMAAWEDEQEETRIRIQVEVERRLSSQQDTLGNPTAAAATTAS</sequence>
<protein>
    <submittedName>
        <fullName evidence="2">Uncharacterized protein</fullName>
    </submittedName>
</protein>
<accession>A0AAV9X8V1</accession>
<comment type="caution">
    <text evidence="2">The sequence shown here is derived from an EMBL/GenBank/DDBJ whole genome shotgun (WGS) entry which is preliminary data.</text>
</comment>
<evidence type="ECO:0000313" key="2">
    <source>
        <dbReference type="EMBL" id="KAK6533769.1"/>
    </source>
</evidence>
<dbReference type="Proteomes" id="UP001365542">
    <property type="component" value="Unassembled WGS sequence"/>
</dbReference>
<name>A0AAV9X8V1_9PEZI</name>
<evidence type="ECO:0000313" key="3">
    <source>
        <dbReference type="Proteomes" id="UP001365542"/>
    </source>
</evidence>
<gene>
    <name evidence="2" type="ORF">TWF694_002700</name>
</gene>
<evidence type="ECO:0000256" key="1">
    <source>
        <dbReference type="SAM" id="MobiDB-lite"/>
    </source>
</evidence>
<keyword evidence="3" id="KW-1185">Reference proteome</keyword>
<reference evidence="2 3" key="1">
    <citation type="submission" date="2019-10" db="EMBL/GenBank/DDBJ databases">
        <authorList>
            <person name="Palmer J.M."/>
        </authorList>
    </citation>
    <scope>NUCLEOTIDE SEQUENCE [LARGE SCALE GENOMIC DNA]</scope>
    <source>
        <strain evidence="2 3">TWF694</strain>
    </source>
</reference>
<proteinExistence type="predicted"/>
<dbReference type="AlphaFoldDB" id="A0AAV9X8V1"/>
<dbReference type="EMBL" id="JAVHJO010000011">
    <property type="protein sequence ID" value="KAK6533769.1"/>
    <property type="molecule type" value="Genomic_DNA"/>
</dbReference>
<feature type="region of interest" description="Disordered" evidence="1">
    <location>
        <begin position="81"/>
        <end position="101"/>
    </location>
</feature>